<protein>
    <submittedName>
        <fullName evidence="3">L-fucose isomerase</fullName>
    </submittedName>
</protein>
<dbReference type="InterPro" id="IPR004216">
    <property type="entry name" value="Fuc/Ara_isomerase_C"/>
</dbReference>
<keyword evidence="4" id="KW-1185">Reference proteome</keyword>
<dbReference type="RefSeq" id="WP_078696978.1">
    <property type="nucleotide sequence ID" value="NZ_FUYH01000014.1"/>
</dbReference>
<name>A0A1T4XXB3_9CLOT</name>
<evidence type="ECO:0000313" key="3">
    <source>
        <dbReference type="EMBL" id="SKA93661.1"/>
    </source>
</evidence>
<keyword evidence="1 3" id="KW-0413">Isomerase</keyword>
<dbReference type="SUPFAM" id="SSF50443">
    <property type="entry name" value="FucI/AraA C-terminal domain-like"/>
    <property type="match status" value="1"/>
</dbReference>
<dbReference type="GO" id="GO:0016861">
    <property type="term" value="F:intramolecular oxidoreductase activity, interconverting aldoses and ketoses"/>
    <property type="evidence" value="ECO:0007669"/>
    <property type="project" value="InterPro"/>
</dbReference>
<accession>A0A1T4XXB3</accession>
<proteinExistence type="predicted"/>
<dbReference type="PANTHER" id="PTHR36120">
    <property type="entry name" value="FUCOSE ISOMERASE"/>
    <property type="match status" value="1"/>
</dbReference>
<dbReference type="SUPFAM" id="SSF53743">
    <property type="entry name" value="FucI/AraA N-terminal and middle domains"/>
    <property type="match status" value="1"/>
</dbReference>
<dbReference type="OrthoDB" id="5838738at2"/>
<evidence type="ECO:0000313" key="4">
    <source>
        <dbReference type="Proteomes" id="UP000190105"/>
    </source>
</evidence>
<dbReference type="AlphaFoldDB" id="A0A1T4XXB3"/>
<evidence type="ECO:0000256" key="1">
    <source>
        <dbReference type="ARBA" id="ARBA00023235"/>
    </source>
</evidence>
<dbReference type="Proteomes" id="UP000190105">
    <property type="component" value="Unassembled WGS sequence"/>
</dbReference>
<dbReference type="GO" id="GO:0005996">
    <property type="term" value="P:monosaccharide metabolic process"/>
    <property type="evidence" value="ECO:0007669"/>
    <property type="project" value="InterPro"/>
</dbReference>
<keyword evidence="2" id="KW-0119">Carbohydrate metabolism</keyword>
<dbReference type="InterPro" id="IPR009015">
    <property type="entry name" value="Fucose_isomerase_N/cen_sf"/>
</dbReference>
<dbReference type="PANTHER" id="PTHR36120:SF1">
    <property type="entry name" value="L-FUCOSE ISOMERASE C-TERMINAL DOMAIN-CONTAINING PROTEIN"/>
    <property type="match status" value="1"/>
</dbReference>
<reference evidence="4" key="1">
    <citation type="submission" date="2017-02" db="EMBL/GenBank/DDBJ databases">
        <authorList>
            <person name="Varghese N."/>
            <person name="Submissions S."/>
        </authorList>
    </citation>
    <scope>NUCLEOTIDE SEQUENCE [LARGE SCALE GENOMIC DNA]</scope>
    <source>
        <strain evidence="4">USBA 833</strain>
    </source>
</reference>
<organism evidence="3 4">
    <name type="scientific">Caloramator quimbayensis</name>
    <dbReference type="NCBI Taxonomy" id="1147123"/>
    <lineage>
        <taxon>Bacteria</taxon>
        <taxon>Bacillati</taxon>
        <taxon>Bacillota</taxon>
        <taxon>Clostridia</taxon>
        <taxon>Eubacteriales</taxon>
        <taxon>Clostridiaceae</taxon>
        <taxon>Caloramator</taxon>
    </lineage>
</organism>
<gene>
    <name evidence="3" type="ORF">SAMN05443428_11456</name>
</gene>
<evidence type="ECO:0000256" key="2">
    <source>
        <dbReference type="ARBA" id="ARBA00023277"/>
    </source>
</evidence>
<dbReference type="GO" id="GO:0005737">
    <property type="term" value="C:cytoplasm"/>
    <property type="evidence" value="ECO:0007669"/>
    <property type="project" value="InterPro"/>
</dbReference>
<sequence length="438" mass="49403">MKQKIDIGVVCLARKTFDFNAAYDIYQNIKKDLRKIKNVNFHFIDDLVIEVEDAKKAALYLNSKNIDALVVISGTFHLGHLILELTKVIDKPVMLWGLNELPYNGGKIRLNSVCGVNLNASNLYKSGKDDYYTIISDTIDEDFLDAVRIKTALSKAHIGVVGYRAHGFFNLDIDELNTYKKLGILVDHYELSEIYNTQIDEKDVLNRIVQIKNLFDVSSLNDIQIQKVAELCEKIKAFVNKNSITALAVRCWPEFAADFGISPCAAMSILQSEDYILSCEGDLEGAISMLSHRAIGAEYPFLADLSQVDLKEDYALLWHCGVAPCNLWDGKCVRSLDTYFAGGKGVTADFVMKDGELSILRFDSARGKYRLFLQRAKGIPMEKLLKGTYVKVRFEDNINDVLNKVIYNGIAHHVSVVYGDFIRPFEIYAKIMGFEVIK</sequence>
<dbReference type="EMBL" id="FUYH01000014">
    <property type="protein sequence ID" value="SKA93661.1"/>
    <property type="molecule type" value="Genomic_DNA"/>
</dbReference>
<dbReference type="STRING" id="1147123.SAMN05443428_11456"/>